<protein>
    <submittedName>
        <fullName evidence="2">Uncharacterized protein</fullName>
    </submittedName>
</protein>
<dbReference type="AlphaFoldDB" id="A0A5B8XVB0"/>
<dbReference type="KEGG" id="bbae:FRD01_18120"/>
<gene>
    <name evidence="2" type="ORF">FRD01_18120</name>
</gene>
<evidence type="ECO:0000313" key="2">
    <source>
        <dbReference type="EMBL" id="QED29121.1"/>
    </source>
</evidence>
<evidence type="ECO:0000313" key="3">
    <source>
        <dbReference type="Proteomes" id="UP000321595"/>
    </source>
</evidence>
<sequence>MAARLTFFCLLLTLLAGCKGSCDQQKATQPSAFTVVEPKQVVWVEGFETILDWVGAEGRIATVLVLKDEGVHEGEMRFGNHGEFLGPEPTLRVIDRVAGRDIRADDVVARASNNEFLVIRRAQEMVLINARTAAEEVIPNVDLRPDNNPCQPNRSALFDPTGTYLGWVTKDNRFRVRELRTKAEKTFNPPINRTIWRGQPSAHADWVTLQTIETPESGEVEFPRSKTSCSHRWAKRFAESIGFYGWQGEFDADLVRDDGKVVKLSRMYMPITREHLLDREHMQLYTADETMMPPIVTAFYKLPTVARYDKEGLILENLETGERTPLGKLHFWSNLHEPWDGRWVHALKSDTSETVRLDVLTGAMDIGPVHEGQREGPNRFGWWIFTRPDKRLTAWDMKSGELKESSIKVNVPGMVYQTGKPGTDEWWAMDPVKGTVIRLPWRPGLVLENGCAFKSERIYKKLEMYCP</sequence>
<dbReference type="EMBL" id="CP042467">
    <property type="protein sequence ID" value="QED29121.1"/>
    <property type="molecule type" value="Genomic_DNA"/>
</dbReference>
<reference evidence="2 3" key="1">
    <citation type="submission" date="2019-08" db="EMBL/GenBank/DDBJ databases">
        <authorList>
            <person name="Liang Q."/>
        </authorList>
    </citation>
    <scope>NUCLEOTIDE SEQUENCE [LARGE SCALE GENOMIC DNA]</scope>
    <source>
        <strain evidence="2 3">V1718</strain>
    </source>
</reference>
<name>A0A5B8XVB0_9DELT</name>
<keyword evidence="3" id="KW-1185">Reference proteome</keyword>
<feature type="chain" id="PRO_5022818374" evidence="1">
    <location>
        <begin position="19"/>
        <end position="467"/>
    </location>
</feature>
<proteinExistence type="predicted"/>
<dbReference type="PROSITE" id="PS51257">
    <property type="entry name" value="PROKAR_LIPOPROTEIN"/>
    <property type="match status" value="1"/>
</dbReference>
<dbReference type="Proteomes" id="UP000321595">
    <property type="component" value="Chromosome"/>
</dbReference>
<evidence type="ECO:0000256" key="1">
    <source>
        <dbReference type="SAM" id="SignalP"/>
    </source>
</evidence>
<dbReference type="RefSeq" id="WP_146962176.1">
    <property type="nucleotide sequence ID" value="NZ_CP042467.1"/>
</dbReference>
<accession>A0A5B8XVB0</accession>
<keyword evidence="1" id="KW-0732">Signal</keyword>
<feature type="signal peptide" evidence="1">
    <location>
        <begin position="1"/>
        <end position="18"/>
    </location>
</feature>
<organism evidence="2 3">
    <name type="scientific">Microvenator marinus</name>
    <dbReference type="NCBI Taxonomy" id="2600177"/>
    <lineage>
        <taxon>Bacteria</taxon>
        <taxon>Deltaproteobacteria</taxon>
        <taxon>Bradymonadales</taxon>
        <taxon>Microvenatoraceae</taxon>
        <taxon>Microvenator</taxon>
    </lineage>
</organism>